<reference evidence="2" key="3">
    <citation type="submission" date="2022-06" db="UniProtKB">
        <authorList>
            <consortium name="EnsemblPlants"/>
        </authorList>
    </citation>
    <scope>IDENTIFICATION</scope>
</reference>
<feature type="compositionally biased region" description="Low complexity" evidence="1">
    <location>
        <begin position="79"/>
        <end position="120"/>
    </location>
</feature>
<protein>
    <submittedName>
        <fullName evidence="2">Uncharacterized protein</fullName>
    </submittedName>
</protein>
<dbReference type="Proteomes" id="UP000015106">
    <property type="component" value="Chromosome 3"/>
</dbReference>
<proteinExistence type="predicted"/>
<feature type="region of interest" description="Disordered" evidence="1">
    <location>
        <begin position="1"/>
        <end position="64"/>
    </location>
</feature>
<dbReference type="RefSeq" id="XP_048561247.1">
    <property type="nucleotide sequence ID" value="XM_048705290.1"/>
</dbReference>
<evidence type="ECO:0000313" key="3">
    <source>
        <dbReference type="Proteomes" id="UP000015106"/>
    </source>
</evidence>
<feature type="region of interest" description="Disordered" evidence="1">
    <location>
        <begin position="79"/>
        <end position="126"/>
    </location>
</feature>
<name>A0A8R7TQY7_TRIUA</name>
<dbReference type="EnsemblPlants" id="TuG1812G0300000170.01.T01">
    <property type="protein sequence ID" value="TuG1812G0300000170.01.T01"/>
    <property type="gene ID" value="TuG1812G0300000170.01"/>
</dbReference>
<organism evidence="2 3">
    <name type="scientific">Triticum urartu</name>
    <name type="common">Red wild einkorn</name>
    <name type="synonym">Crithodium urartu</name>
    <dbReference type="NCBI Taxonomy" id="4572"/>
    <lineage>
        <taxon>Eukaryota</taxon>
        <taxon>Viridiplantae</taxon>
        <taxon>Streptophyta</taxon>
        <taxon>Embryophyta</taxon>
        <taxon>Tracheophyta</taxon>
        <taxon>Spermatophyta</taxon>
        <taxon>Magnoliopsida</taxon>
        <taxon>Liliopsida</taxon>
        <taxon>Poales</taxon>
        <taxon>Poaceae</taxon>
        <taxon>BOP clade</taxon>
        <taxon>Pooideae</taxon>
        <taxon>Triticodae</taxon>
        <taxon>Triticeae</taxon>
        <taxon>Triticinae</taxon>
        <taxon>Triticum</taxon>
    </lineage>
</organism>
<evidence type="ECO:0000313" key="2">
    <source>
        <dbReference type="EnsemblPlants" id="TuG1812G0300000170.01.T01"/>
    </source>
</evidence>
<dbReference type="Gramene" id="TuG1812G0300000170.01.T01">
    <property type="protein sequence ID" value="TuG1812G0300000170.01.T01"/>
    <property type="gene ID" value="TuG1812G0300000170.01"/>
</dbReference>
<evidence type="ECO:0000256" key="1">
    <source>
        <dbReference type="SAM" id="MobiDB-lite"/>
    </source>
</evidence>
<reference evidence="2" key="2">
    <citation type="submission" date="2018-03" db="EMBL/GenBank/DDBJ databases">
        <title>The Triticum urartu genome reveals the dynamic nature of wheat genome evolution.</title>
        <authorList>
            <person name="Ling H."/>
            <person name="Ma B."/>
            <person name="Shi X."/>
            <person name="Liu H."/>
            <person name="Dong L."/>
            <person name="Sun H."/>
            <person name="Cao Y."/>
            <person name="Gao Q."/>
            <person name="Zheng S."/>
            <person name="Li Y."/>
            <person name="Yu Y."/>
            <person name="Du H."/>
            <person name="Qi M."/>
            <person name="Li Y."/>
            <person name="Yu H."/>
            <person name="Cui Y."/>
            <person name="Wang N."/>
            <person name="Chen C."/>
            <person name="Wu H."/>
            <person name="Zhao Y."/>
            <person name="Zhang J."/>
            <person name="Li Y."/>
            <person name="Zhou W."/>
            <person name="Zhang B."/>
            <person name="Hu W."/>
            <person name="Eijk M."/>
            <person name="Tang J."/>
            <person name="Witsenboer H."/>
            <person name="Zhao S."/>
            <person name="Li Z."/>
            <person name="Zhang A."/>
            <person name="Wang D."/>
            <person name="Liang C."/>
        </authorList>
    </citation>
    <scope>NUCLEOTIDE SEQUENCE [LARGE SCALE GENOMIC DNA]</scope>
    <source>
        <strain evidence="2">cv. G1812</strain>
    </source>
</reference>
<dbReference type="AlphaFoldDB" id="A0A8R7TQY7"/>
<gene>
    <name evidence="2" type="primary">LOC125542310</name>
</gene>
<feature type="compositionally biased region" description="Polar residues" evidence="1">
    <location>
        <begin position="17"/>
        <end position="37"/>
    </location>
</feature>
<sequence>MHTQVKLVVTMKLSAEPSPSSSGYAGEQGSSVASSASIEEPYPAPGAMDSCATRSTPTRPRRWPWLGSFTIRSTSELISAPASTLTHPSSSPSMTTRTPQAPSASAAASTTTTSSSPTRASRGELI</sequence>
<dbReference type="GeneID" id="125542310"/>
<accession>A0A8R7TQY7</accession>
<reference evidence="3" key="1">
    <citation type="journal article" date="2013" name="Nature">
        <title>Draft genome of the wheat A-genome progenitor Triticum urartu.</title>
        <authorList>
            <person name="Ling H.Q."/>
            <person name="Zhao S."/>
            <person name="Liu D."/>
            <person name="Wang J."/>
            <person name="Sun H."/>
            <person name="Zhang C."/>
            <person name="Fan H."/>
            <person name="Li D."/>
            <person name="Dong L."/>
            <person name="Tao Y."/>
            <person name="Gao C."/>
            <person name="Wu H."/>
            <person name="Li Y."/>
            <person name="Cui Y."/>
            <person name="Guo X."/>
            <person name="Zheng S."/>
            <person name="Wang B."/>
            <person name="Yu K."/>
            <person name="Liang Q."/>
            <person name="Yang W."/>
            <person name="Lou X."/>
            <person name="Chen J."/>
            <person name="Feng M."/>
            <person name="Jian J."/>
            <person name="Zhang X."/>
            <person name="Luo G."/>
            <person name="Jiang Y."/>
            <person name="Liu J."/>
            <person name="Wang Z."/>
            <person name="Sha Y."/>
            <person name="Zhang B."/>
            <person name="Wu H."/>
            <person name="Tang D."/>
            <person name="Shen Q."/>
            <person name="Xue P."/>
            <person name="Zou S."/>
            <person name="Wang X."/>
            <person name="Liu X."/>
            <person name="Wang F."/>
            <person name="Yang Y."/>
            <person name="An X."/>
            <person name="Dong Z."/>
            <person name="Zhang K."/>
            <person name="Zhang X."/>
            <person name="Luo M.C."/>
            <person name="Dvorak J."/>
            <person name="Tong Y."/>
            <person name="Wang J."/>
            <person name="Yang H."/>
            <person name="Li Z."/>
            <person name="Wang D."/>
            <person name="Zhang A."/>
            <person name="Wang J."/>
        </authorList>
    </citation>
    <scope>NUCLEOTIDE SEQUENCE</scope>
    <source>
        <strain evidence="3">cv. G1812</strain>
    </source>
</reference>
<keyword evidence="3" id="KW-1185">Reference proteome</keyword>